<gene>
    <name evidence="1" type="ORF">Q604_UNBC00893G0002</name>
</gene>
<feature type="non-terminal residue" evidence="1">
    <location>
        <position position="1"/>
    </location>
</feature>
<proteinExistence type="predicted"/>
<dbReference type="AlphaFoldDB" id="W1YV98"/>
<evidence type="ECO:0000313" key="1">
    <source>
        <dbReference type="EMBL" id="ETJ45104.1"/>
    </source>
</evidence>
<name>W1YV98_9ZZZZ</name>
<protein>
    <submittedName>
        <fullName evidence="1">PhoH family protein</fullName>
    </submittedName>
</protein>
<dbReference type="EMBL" id="AZMM01000893">
    <property type="protein sequence ID" value="ETJ45104.1"/>
    <property type="molecule type" value="Genomic_DNA"/>
</dbReference>
<sequence>KVLRHVPGINMVYFSDQDVVRHDLVGRIVKAYDQYHERKLAGETAETNAASKEHVAKG</sequence>
<comment type="caution">
    <text evidence="1">The sequence shown here is derived from an EMBL/GenBank/DDBJ whole genome shotgun (WGS) entry which is preliminary data.</text>
</comment>
<organism evidence="1">
    <name type="scientific">human gut metagenome</name>
    <dbReference type="NCBI Taxonomy" id="408170"/>
    <lineage>
        <taxon>unclassified sequences</taxon>
        <taxon>metagenomes</taxon>
        <taxon>organismal metagenomes</taxon>
    </lineage>
</organism>
<accession>W1YV98</accession>
<reference evidence="1" key="1">
    <citation type="submission" date="2013-12" db="EMBL/GenBank/DDBJ databases">
        <title>A Varibaculum cambriense genome reconstructed from a premature infant gut community with otherwise low bacterial novelty that shifts toward anaerobic metabolism during the third week of life.</title>
        <authorList>
            <person name="Brown C.T."/>
            <person name="Sharon I."/>
            <person name="Thomas B.C."/>
            <person name="Castelle C.J."/>
            <person name="Morowitz M.J."/>
            <person name="Banfield J.F."/>
        </authorList>
    </citation>
    <scope>NUCLEOTIDE SEQUENCE</scope>
</reference>